<dbReference type="GO" id="GO:0005739">
    <property type="term" value="C:mitochondrion"/>
    <property type="evidence" value="ECO:0007669"/>
    <property type="project" value="TreeGrafter"/>
</dbReference>
<dbReference type="AlphaFoldDB" id="A0AAW0WTJ5"/>
<evidence type="ECO:0000256" key="1">
    <source>
        <dbReference type="ARBA" id="ARBA00038048"/>
    </source>
</evidence>
<gene>
    <name evidence="3" type="ORF">OTU49_005371</name>
</gene>
<reference evidence="3 4" key="1">
    <citation type="journal article" date="2024" name="BMC Genomics">
        <title>Genome assembly of redclaw crayfish (Cherax quadricarinatus) provides insights into its immune adaptation and hypoxia tolerance.</title>
        <authorList>
            <person name="Liu Z."/>
            <person name="Zheng J."/>
            <person name="Li H."/>
            <person name="Fang K."/>
            <person name="Wang S."/>
            <person name="He J."/>
            <person name="Zhou D."/>
            <person name="Weng S."/>
            <person name="Chi M."/>
            <person name="Gu Z."/>
            <person name="He J."/>
            <person name="Li F."/>
            <person name="Wang M."/>
        </authorList>
    </citation>
    <scope>NUCLEOTIDE SEQUENCE [LARGE SCALE GENOMIC DNA]</scope>
    <source>
        <strain evidence="3">ZL_2023a</strain>
    </source>
</reference>
<dbReference type="GO" id="GO:0005886">
    <property type="term" value="C:plasma membrane"/>
    <property type="evidence" value="ECO:0007669"/>
    <property type="project" value="TreeGrafter"/>
</dbReference>
<dbReference type="PANTHER" id="PTHR12286">
    <property type="entry name" value="SACCHAROPINE DEHYDROGENASE-LIKE OXIDOREDUCTASE"/>
    <property type="match status" value="1"/>
</dbReference>
<keyword evidence="4" id="KW-1185">Reference proteome</keyword>
<evidence type="ECO:0000313" key="4">
    <source>
        <dbReference type="Proteomes" id="UP001445076"/>
    </source>
</evidence>
<dbReference type="Gene3D" id="3.40.50.720">
    <property type="entry name" value="NAD(P)-binding Rossmann-like Domain"/>
    <property type="match status" value="1"/>
</dbReference>
<dbReference type="EMBL" id="JARKIK010000047">
    <property type="protein sequence ID" value="KAK8735407.1"/>
    <property type="molecule type" value="Genomic_DNA"/>
</dbReference>
<comment type="caution">
    <text evidence="3">The sequence shown here is derived from an EMBL/GenBank/DDBJ whole genome shotgun (WGS) entry which is preliminary data.</text>
</comment>
<dbReference type="GO" id="GO:0005811">
    <property type="term" value="C:lipid droplet"/>
    <property type="evidence" value="ECO:0007669"/>
    <property type="project" value="TreeGrafter"/>
</dbReference>
<dbReference type="Pfam" id="PF03435">
    <property type="entry name" value="Sacchrp_dh_NADP"/>
    <property type="match status" value="1"/>
</dbReference>
<name>A0AAW0WTJ5_CHEQU</name>
<dbReference type="InterPro" id="IPR036291">
    <property type="entry name" value="NAD(P)-bd_dom_sf"/>
</dbReference>
<evidence type="ECO:0000259" key="2">
    <source>
        <dbReference type="Pfam" id="PF03435"/>
    </source>
</evidence>
<accession>A0AAW0WTJ5</accession>
<protein>
    <recommendedName>
        <fullName evidence="2">Saccharopine dehydrogenase NADP binding domain-containing protein</fullName>
    </recommendedName>
</protein>
<proteinExistence type="inferred from homology"/>
<feature type="domain" description="Saccharopine dehydrogenase NADP binding" evidence="2">
    <location>
        <begin position="33"/>
        <end position="146"/>
    </location>
</feature>
<sequence length="150" mass="16518">MFQACRTLIKPLHRSGQILKMATVAEGQRYDFVVFGATGYTGQYVVEEVSRVAHHDWTERNIPLTWAVAGRSKDKLLNSLATARKETGLNLENVAVILADVADQDSLNRMAAQSTVVINCVGPYQVYGERVVRACIENGSNHVDISGEPQ</sequence>
<dbReference type="PANTHER" id="PTHR12286:SF5">
    <property type="entry name" value="SACCHAROPINE DEHYDROGENASE-LIKE OXIDOREDUCTASE"/>
    <property type="match status" value="1"/>
</dbReference>
<dbReference type="GO" id="GO:0009247">
    <property type="term" value="P:glycolipid biosynthetic process"/>
    <property type="evidence" value="ECO:0007669"/>
    <property type="project" value="TreeGrafter"/>
</dbReference>
<dbReference type="InterPro" id="IPR051276">
    <property type="entry name" value="Saccharopine_DH-like_oxidrdct"/>
</dbReference>
<dbReference type="Proteomes" id="UP001445076">
    <property type="component" value="Unassembled WGS sequence"/>
</dbReference>
<feature type="non-terminal residue" evidence="3">
    <location>
        <position position="150"/>
    </location>
</feature>
<evidence type="ECO:0000313" key="3">
    <source>
        <dbReference type="EMBL" id="KAK8735407.1"/>
    </source>
</evidence>
<dbReference type="InterPro" id="IPR005097">
    <property type="entry name" value="Sacchrp_dh_NADP-bd"/>
</dbReference>
<comment type="similarity">
    <text evidence="1">Belongs to the saccharopine dehydrogenase family.</text>
</comment>
<dbReference type="SUPFAM" id="SSF51735">
    <property type="entry name" value="NAD(P)-binding Rossmann-fold domains"/>
    <property type="match status" value="1"/>
</dbReference>
<organism evidence="3 4">
    <name type="scientific">Cherax quadricarinatus</name>
    <name type="common">Australian red claw crayfish</name>
    <dbReference type="NCBI Taxonomy" id="27406"/>
    <lineage>
        <taxon>Eukaryota</taxon>
        <taxon>Metazoa</taxon>
        <taxon>Ecdysozoa</taxon>
        <taxon>Arthropoda</taxon>
        <taxon>Crustacea</taxon>
        <taxon>Multicrustacea</taxon>
        <taxon>Malacostraca</taxon>
        <taxon>Eumalacostraca</taxon>
        <taxon>Eucarida</taxon>
        <taxon>Decapoda</taxon>
        <taxon>Pleocyemata</taxon>
        <taxon>Astacidea</taxon>
        <taxon>Parastacoidea</taxon>
        <taxon>Parastacidae</taxon>
        <taxon>Cherax</taxon>
    </lineage>
</organism>